<protein>
    <submittedName>
        <fullName evidence="1">Uncharacterized protein</fullName>
    </submittedName>
</protein>
<sequence>MNKFILVKSRQKTDLFISLIIPNIRQIKVLTNFFYYSLIIPKWLYFQLKDFGAVIIGVETTYIYFDPLSLENVLLP</sequence>
<name>A0A6V7V6Q6_MELEN</name>
<evidence type="ECO:0000313" key="2">
    <source>
        <dbReference type="Proteomes" id="UP000580250"/>
    </source>
</evidence>
<organism evidence="1 2">
    <name type="scientific">Meloidogyne enterolobii</name>
    <name type="common">Root-knot nematode worm</name>
    <name type="synonym">Meloidogyne mayaguensis</name>
    <dbReference type="NCBI Taxonomy" id="390850"/>
    <lineage>
        <taxon>Eukaryota</taxon>
        <taxon>Metazoa</taxon>
        <taxon>Ecdysozoa</taxon>
        <taxon>Nematoda</taxon>
        <taxon>Chromadorea</taxon>
        <taxon>Rhabditida</taxon>
        <taxon>Tylenchina</taxon>
        <taxon>Tylenchomorpha</taxon>
        <taxon>Tylenchoidea</taxon>
        <taxon>Meloidogynidae</taxon>
        <taxon>Meloidogyninae</taxon>
        <taxon>Meloidogyne</taxon>
    </lineage>
</organism>
<comment type="caution">
    <text evidence="1">The sequence shown here is derived from an EMBL/GenBank/DDBJ whole genome shotgun (WGS) entry which is preliminary data.</text>
</comment>
<proteinExistence type="predicted"/>
<dbReference type="Proteomes" id="UP000580250">
    <property type="component" value="Unassembled WGS sequence"/>
</dbReference>
<dbReference type="EMBL" id="CAJEWN010000160">
    <property type="protein sequence ID" value="CAD2169915.1"/>
    <property type="molecule type" value="Genomic_DNA"/>
</dbReference>
<gene>
    <name evidence="1" type="ORF">MENT_LOCUS21282</name>
</gene>
<evidence type="ECO:0000313" key="1">
    <source>
        <dbReference type="EMBL" id="CAD2169915.1"/>
    </source>
</evidence>
<accession>A0A6V7V6Q6</accession>
<reference evidence="1 2" key="1">
    <citation type="submission" date="2020-08" db="EMBL/GenBank/DDBJ databases">
        <authorList>
            <person name="Koutsovoulos G."/>
            <person name="Danchin GJ E."/>
        </authorList>
    </citation>
    <scope>NUCLEOTIDE SEQUENCE [LARGE SCALE GENOMIC DNA]</scope>
</reference>
<dbReference type="AlphaFoldDB" id="A0A6V7V6Q6"/>